<dbReference type="OrthoDB" id="174162at2"/>
<gene>
    <name evidence="3" type="ORF">AW736_01210</name>
</gene>
<accession>A0A178IPL1</accession>
<proteinExistence type="predicted"/>
<sequence length="1076" mass="116865">MKTSPIITRLLPAALRILSAFLISALQPFSLSALFSASADLESGFASPPLSARPLGWWHWANGNVTKEGIDADLEAMKRAGMGGVQMFDVEIYMPPGPVRYGTENWFDHVTHAIRKADALGLEFHLMNTPGWSASGGPWVTEALSMKRVVWTETDTAGGEISLALPRPDTKPFYAARTVAKAKNGFYQDIAVFAVPVTGERLAAPLDRKIAWASKPVTRPVADRPGIPAARVIDLTAHMDAAGKLAATLPPGEWTLLRFGFVSTGKTNHPAVPEGHGLEIDKLDADAVAFQFERAVLPLIRKAGPLAGKTFTGLLFDSFEGGFQNWTAKLPEAFAKQKGYDFLPWLPLLTGRIIESEAASEAVLWDFRHVIEEMLAENYFGTMHRLAARHGIKLYSESQGGPLNPMSANRHVDVPMNEFWTPELSGRASRIKQSVSSASFLGRRVVAAEAFTSTPEFGKFQNTPASLKRVGDQAFALGLNRFAFHSWTHQPVTDAAPGFALGRYGVHFGRLNTWWPYADAWIAYLARSQFLLQQGRIAADICLLVDEDLGYGLPASASTLAPGHDYEVCYPADLHQMTVRGGVVSHPLAGDFRLLLTPGKTIAKTWVTTLPTLRQLRKLVADGAVLAGEPPSAPAGLDDLKNKAEFDRLVAEIWGGLDGKKNTSKKLGTGTVFAGRKPAQILAALKLARDVAWSPENAAVEFLHRATPDAEIYFISSQSAAPASLELEFRQRDRVPELWDAATGARAGATLFRQTENGIALPVAFEPWGSVFVVFRKPLPSRWATAVEPAAVSVTQTVAGLLSREPVEAVRYSDGTRAATGESASLPPAQTLAAPWRVTFPDGRGAPSRELVFEKLVSWPEHPDIGVKYYSGTAVYKTTFVVTADSSQRSAGMAGMSLRSEPARDSRDIADRNVRAPVTTVAPSVAVAPVAVPTPHQRAFLDLGAVADIARVYVNGRDAGILWKPPFRADITALLQPGENTLEIHVANRWINRLIGDEAIDDGLSYQDTGGKNKFTDGRIQKLPDWLYDPAKRGGRKRHSFSVWKHYNADSPLVPAGLLGPVTLEWLNHITPGATP</sequence>
<evidence type="ECO:0000313" key="4">
    <source>
        <dbReference type="Proteomes" id="UP000078486"/>
    </source>
</evidence>
<evidence type="ECO:0008006" key="5">
    <source>
        <dbReference type="Google" id="ProtNLM"/>
    </source>
</evidence>
<dbReference type="Pfam" id="PF17132">
    <property type="entry name" value="Glyco_hydro_106"/>
    <property type="match status" value="2"/>
</dbReference>
<dbReference type="RefSeq" id="WP_068768462.1">
    <property type="nucleotide sequence ID" value="NZ_CP109796.1"/>
</dbReference>
<dbReference type="GO" id="GO:0016787">
    <property type="term" value="F:hydrolase activity"/>
    <property type="evidence" value="ECO:0007669"/>
    <property type="project" value="UniProtKB-KW"/>
</dbReference>
<dbReference type="EMBL" id="LRRQ01000013">
    <property type="protein sequence ID" value="OAM91813.1"/>
    <property type="molecule type" value="Genomic_DNA"/>
</dbReference>
<evidence type="ECO:0000256" key="1">
    <source>
        <dbReference type="ARBA" id="ARBA00022729"/>
    </source>
</evidence>
<evidence type="ECO:0000313" key="3">
    <source>
        <dbReference type="EMBL" id="OAM91813.1"/>
    </source>
</evidence>
<dbReference type="InterPro" id="IPR008979">
    <property type="entry name" value="Galactose-bd-like_sf"/>
</dbReference>
<evidence type="ECO:0000256" key="2">
    <source>
        <dbReference type="ARBA" id="ARBA00022801"/>
    </source>
</evidence>
<protein>
    <recommendedName>
        <fullName evidence="5">Glycoside hydrolase</fullName>
    </recommendedName>
</protein>
<dbReference type="Gene3D" id="2.60.120.260">
    <property type="entry name" value="Galactose-binding domain-like"/>
    <property type="match status" value="1"/>
</dbReference>
<reference evidence="3 4" key="1">
    <citation type="submission" date="2016-01" db="EMBL/GenBank/DDBJ databases">
        <title>High potential of lignocellulose degradation of a new Verrucomicrobia species.</title>
        <authorList>
            <person name="Wang Y."/>
            <person name="Shi Y."/>
            <person name="Qiu Z."/>
            <person name="Liu S."/>
            <person name="Yang H."/>
        </authorList>
    </citation>
    <scope>NUCLEOTIDE SEQUENCE [LARGE SCALE GENOMIC DNA]</scope>
    <source>
        <strain evidence="3 4">TSB47</strain>
    </source>
</reference>
<keyword evidence="2" id="KW-0378">Hydrolase</keyword>
<dbReference type="NCBIfam" id="NF045579">
    <property type="entry name" value="rhamnoside_JR"/>
    <property type="match status" value="1"/>
</dbReference>
<name>A0A178IPL1_9BACT</name>
<keyword evidence="1" id="KW-0732">Signal</keyword>
<dbReference type="Proteomes" id="UP000078486">
    <property type="component" value="Unassembled WGS sequence"/>
</dbReference>
<comment type="caution">
    <text evidence="3">The sequence shown here is derived from an EMBL/GenBank/DDBJ whole genome shotgun (WGS) entry which is preliminary data.</text>
</comment>
<dbReference type="SUPFAM" id="SSF49785">
    <property type="entry name" value="Galactose-binding domain-like"/>
    <property type="match status" value="1"/>
</dbReference>
<dbReference type="PANTHER" id="PTHR43817">
    <property type="entry name" value="GLYCOSYL HYDROLASE"/>
    <property type="match status" value="1"/>
</dbReference>
<keyword evidence="4" id="KW-1185">Reference proteome</keyword>
<organism evidence="3 4">
    <name type="scientific">Termitidicoccus mucosus</name>
    <dbReference type="NCBI Taxonomy" id="1184151"/>
    <lineage>
        <taxon>Bacteria</taxon>
        <taxon>Pseudomonadati</taxon>
        <taxon>Verrucomicrobiota</taxon>
        <taxon>Opitutia</taxon>
        <taxon>Opitutales</taxon>
        <taxon>Opitutaceae</taxon>
        <taxon>Termitidicoccus</taxon>
    </lineage>
</organism>
<dbReference type="STRING" id="1184151.AW736_01210"/>
<dbReference type="AlphaFoldDB" id="A0A178IPL1"/>
<dbReference type="PANTHER" id="PTHR43817:SF1">
    <property type="entry name" value="HYDROLASE, FAMILY 43, PUTATIVE (AFU_ORTHOLOGUE AFUA_3G01660)-RELATED"/>
    <property type="match status" value="1"/>
</dbReference>